<accession>A0A9E2BEN9</accession>
<keyword evidence="1" id="KW-0131">Cell cycle</keyword>
<dbReference type="PANTHER" id="PTHR32432:SF3">
    <property type="entry name" value="ETHANOLAMINE UTILIZATION PROTEIN EUTJ"/>
    <property type="match status" value="1"/>
</dbReference>
<dbReference type="Gene3D" id="3.30.420.40">
    <property type="match status" value="2"/>
</dbReference>
<comment type="caution">
    <text evidence="1">The sequence shown here is derived from an EMBL/GenBank/DDBJ whole genome shotgun (WGS) entry which is preliminary data.</text>
</comment>
<gene>
    <name evidence="1" type="primary">ftsA_1</name>
    <name evidence="1" type="ORF">DDT42_00058</name>
</gene>
<name>A0A9E2BEN9_PSYF1</name>
<dbReference type="EMBL" id="QLTW01000001">
    <property type="protein sequence ID" value="MBT9144226.1"/>
    <property type="molecule type" value="Genomic_DNA"/>
</dbReference>
<proteinExistence type="predicted"/>
<organism evidence="1 2">
    <name type="scientific">Psychracetigena formicireducens</name>
    <dbReference type="NCBI Taxonomy" id="2986056"/>
    <lineage>
        <taxon>Bacteria</taxon>
        <taxon>Bacillati</taxon>
        <taxon>Candidatus Lithacetigenota</taxon>
        <taxon>Candidatus Psychracetigena</taxon>
    </lineage>
</organism>
<dbReference type="Proteomes" id="UP000811545">
    <property type="component" value="Unassembled WGS sequence"/>
</dbReference>
<dbReference type="NCBIfam" id="TIGR01175">
    <property type="entry name" value="pilM"/>
    <property type="match status" value="1"/>
</dbReference>
<dbReference type="PIRSF" id="PIRSF019169">
    <property type="entry name" value="PilM"/>
    <property type="match status" value="1"/>
</dbReference>
<dbReference type="AlphaFoldDB" id="A0A9E2BEN9"/>
<dbReference type="InterPro" id="IPR043129">
    <property type="entry name" value="ATPase_NBD"/>
</dbReference>
<dbReference type="InterPro" id="IPR005883">
    <property type="entry name" value="PilM"/>
</dbReference>
<dbReference type="GO" id="GO:0051301">
    <property type="term" value="P:cell division"/>
    <property type="evidence" value="ECO:0007669"/>
    <property type="project" value="UniProtKB-KW"/>
</dbReference>
<dbReference type="CDD" id="cd24049">
    <property type="entry name" value="ASKHA_NBD_PilM"/>
    <property type="match status" value="1"/>
</dbReference>
<keyword evidence="1" id="KW-0132">Cell division</keyword>
<evidence type="ECO:0000313" key="1">
    <source>
        <dbReference type="EMBL" id="MBT9144226.1"/>
    </source>
</evidence>
<dbReference type="Pfam" id="PF11104">
    <property type="entry name" value="PilM_2"/>
    <property type="match status" value="1"/>
</dbReference>
<protein>
    <submittedName>
        <fullName evidence="1">Cell division protein FtsA</fullName>
    </submittedName>
</protein>
<dbReference type="PANTHER" id="PTHR32432">
    <property type="entry name" value="CELL DIVISION PROTEIN FTSA-RELATED"/>
    <property type="match status" value="1"/>
</dbReference>
<sequence length="370" mass="41010">MKPIFSFGKGSKQVLGVDVGANTIKAVLLGSVRGEPVVEGAALSPTPQDLLSKEGLVKNPLALAEALRIVISAYNLKASNAVVAIASDLVRTTEFTIPYVNIDEVGEMIKWEGAKMLDFPIEESGYDYKILEVFEKDGRKYYKGLLVAVPNTVLDPLIKGFSKARLKLTAIEIDSYAEVRTLGFLPEFKEEEIYAILNVGSSISSISFYARGRIFFSRAIPFSGDMVTTIVKQRLQLNQLEAERFKKEEGLLFDAGQSYNYKELKMRVTEILEDKLYSEIRRSQIFAQQEWSLPIGDKLNLVLSGGGAFLKGLVEALNENLEVNTILNTSLLNIKHKKGLDKRFLVDSAILLNCALGLALRLVSEEPSYV</sequence>
<reference evidence="1 2" key="1">
    <citation type="journal article" date="2021" name="bioRxiv">
        <title>Unique metabolic strategies in Hadean analogues reveal hints for primordial physiology.</title>
        <authorList>
            <person name="Nobu M.K."/>
            <person name="Nakai R."/>
            <person name="Tamazawa S."/>
            <person name="Mori H."/>
            <person name="Toyoda A."/>
            <person name="Ijiri A."/>
            <person name="Suzuki S."/>
            <person name="Kurokawa K."/>
            <person name="Kamagata Y."/>
            <person name="Tamaki H."/>
        </authorList>
    </citation>
    <scope>NUCLEOTIDE SEQUENCE [LARGE SCALE GENOMIC DNA]</scope>
    <source>
        <strain evidence="1">BS525</strain>
    </source>
</reference>
<dbReference type="SUPFAM" id="SSF53067">
    <property type="entry name" value="Actin-like ATPase domain"/>
    <property type="match status" value="2"/>
</dbReference>
<evidence type="ECO:0000313" key="2">
    <source>
        <dbReference type="Proteomes" id="UP000811545"/>
    </source>
</evidence>
<dbReference type="Gene3D" id="3.30.1490.300">
    <property type="match status" value="1"/>
</dbReference>
<dbReference type="InterPro" id="IPR050696">
    <property type="entry name" value="FtsA/MreB"/>
</dbReference>